<organism evidence="2 3">
    <name type="scientific">Pseudomonas frederiksbergensis</name>
    <dbReference type="NCBI Taxonomy" id="104087"/>
    <lineage>
        <taxon>Bacteria</taxon>
        <taxon>Pseudomonadati</taxon>
        <taxon>Pseudomonadota</taxon>
        <taxon>Gammaproteobacteria</taxon>
        <taxon>Pseudomonadales</taxon>
        <taxon>Pseudomonadaceae</taxon>
        <taxon>Pseudomonas</taxon>
    </lineage>
</organism>
<protein>
    <recommendedName>
        <fullName evidence="1">HTH cro/C1-type domain-containing protein</fullName>
    </recommendedName>
</protein>
<dbReference type="InterPro" id="IPR010982">
    <property type="entry name" value="Lambda_DNA-bd_dom_sf"/>
</dbReference>
<dbReference type="EMBL" id="CP017886">
    <property type="protein sequence ID" value="APC18568.1"/>
    <property type="molecule type" value="Genomic_DNA"/>
</dbReference>
<dbReference type="AlphaFoldDB" id="A0A1J0ERV6"/>
<dbReference type="Proteomes" id="UP000182567">
    <property type="component" value="Chromosome"/>
</dbReference>
<reference evidence="3" key="1">
    <citation type="submission" date="2016-10" db="EMBL/GenBank/DDBJ databases">
        <title>Pseudomonas frederiksbergensis ERGS4:02 complete genome.</title>
        <authorList>
            <person name="Kumar R."/>
            <person name="Acharya V."/>
            <person name="Singh D."/>
        </authorList>
    </citation>
    <scope>NUCLEOTIDE SEQUENCE [LARGE SCALE GENOMIC DNA]</scope>
    <source>
        <strain evidence="3">ERGS4:02</strain>
    </source>
</reference>
<evidence type="ECO:0000313" key="3">
    <source>
        <dbReference type="Proteomes" id="UP000182567"/>
    </source>
</evidence>
<dbReference type="GO" id="GO:0003677">
    <property type="term" value="F:DNA binding"/>
    <property type="evidence" value="ECO:0007669"/>
    <property type="project" value="InterPro"/>
</dbReference>
<gene>
    <name evidence="2" type="ORF">BLL42_23695</name>
</gene>
<dbReference type="Gene3D" id="1.10.260.40">
    <property type="entry name" value="lambda repressor-like DNA-binding domains"/>
    <property type="match status" value="1"/>
</dbReference>
<dbReference type="RefSeq" id="WP_071554857.1">
    <property type="nucleotide sequence ID" value="NZ_CP017886.1"/>
</dbReference>
<proteinExistence type="predicted"/>
<dbReference type="CDD" id="cd00093">
    <property type="entry name" value="HTH_XRE"/>
    <property type="match status" value="1"/>
</dbReference>
<dbReference type="PROSITE" id="PS50943">
    <property type="entry name" value="HTH_CROC1"/>
    <property type="match status" value="1"/>
</dbReference>
<dbReference type="OrthoDB" id="3196789at2"/>
<evidence type="ECO:0000313" key="2">
    <source>
        <dbReference type="EMBL" id="APC18568.1"/>
    </source>
</evidence>
<dbReference type="SUPFAM" id="SSF47413">
    <property type="entry name" value="lambda repressor-like DNA-binding domains"/>
    <property type="match status" value="1"/>
</dbReference>
<dbReference type="InterPro" id="IPR001387">
    <property type="entry name" value="Cro/C1-type_HTH"/>
</dbReference>
<evidence type="ECO:0000259" key="1">
    <source>
        <dbReference type="PROSITE" id="PS50943"/>
    </source>
</evidence>
<feature type="domain" description="HTH cro/C1-type" evidence="1">
    <location>
        <begin position="8"/>
        <end position="48"/>
    </location>
</feature>
<sequence>MPFFGERLREERERLGLSQQQLADLCGVTMRSQRNYEKGERQPDASYLGAFSQSGGDVLYIITGKYSDTGGVTSKSSSEIDVPRLARITDMLEGLMQQTTRRWPARELAITAAEVYNILVPEQELDEAQVGKLLKLVVNR</sequence>
<name>A0A1J0ERV6_9PSED</name>
<dbReference type="Pfam" id="PF13560">
    <property type="entry name" value="HTH_31"/>
    <property type="match status" value="1"/>
</dbReference>
<dbReference type="SMART" id="SM00530">
    <property type="entry name" value="HTH_XRE"/>
    <property type="match status" value="1"/>
</dbReference>
<accession>A0A1J0ERV6</accession>
<dbReference type="GeneID" id="46911290"/>